<dbReference type="OrthoDB" id="10517921at2759"/>
<name>A0A0B2VII1_TOXCA</name>
<reference evidence="4" key="2">
    <citation type="submission" date="2018-11" db="EMBL/GenBank/DDBJ databases">
        <authorList>
            <consortium name="Pathogen Informatics"/>
        </authorList>
    </citation>
    <scope>NUCLEOTIDE SEQUENCE [LARGE SCALE GENOMIC DNA]</scope>
</reference>
<feature type="transmembrane region" description="Helical" evidence="1">
    <location>
        <begin position="98"/>
        <end position="126"/>
    </location>
</feature>
<evidence type="ECO:0000313" key="4">
    <source>
        <dbReference type="EMBL" id="VDM37683.1"/>
    </source>
</evidence>
<organism evidence="3 5">
    <name type="scientific">Toxocara canis</name>
    <name type="common">Canine roundworm</name>
    <dbReference type="NCBI Taxonomy" id="6265"/>
    <lineage>
        <taxon>Eukaryota</taxon>
        <taxon>Metazoa</taxon>
        <taxon>Ecdysozoa</taxon>
        <taxon>Nematoda</taxon>
        <taxon>Chromadorea</taxon>
        <taxon>Rhabditida</taxon>
        <taxon>Spirurina</taxon>
        <taxon>Ascaridomorpha</taxon>
        <taxon>Ascaridoidea</taxon>
        <taxon>Toxocaridae</taxon>
        <taxon>Toxocara</taxon>
    </lineage>
</organism>
<gene>
    <name evidence="3" type="ORF">Tcan_15320</name>
    <name evidence="4" type="ORF">TCNE_LOCUS6368</name>
</gene>
<accession>A0A0B2VII1</accession>
<proteinExistence type="predicted"/>
<keyword evidence="1" id="KW-1133">Transmembrane helix</keyword>
<keyword evidence="5" id="KW-1185">Reference proteome</keyword>
<feature type="chain" id="PRO_5010412495" evidence="2">
    <location>
        <begin position="24"/>
        <end position="160"/>
    </location>
</feature>
<evidence type="ECO:0000313" key="3">
    <source>
        <dbReference type="EMBL" id="KHN81209.1"/>
    </source>
</evidence>
<evidence type="ECO:0000313" key="5">
    <source>
        <dbReference type="Proteomes" id="UP000031036"/>
    </source>
</evidence>
<feature type="signal peptide" evidence="2">
    <location>
        <begin position="1"/>
        <end position="23"/>
    </location>
</feature>
<keyword evidence="2" id="KW-0732">Signal</keyword>
<evidence type="ECO:0000256" key="1">
    <source>
        <dbReference type="SAM" id="Phobius"/>
    </source>
</evidence>
<dbReference type="EMBL" id="UYWY01019481">
    <property type="protein sequence ID" value="VDM37683.1"/>
    <property type="molecule type" value="Genomic_DNA"/>
</dbReference>
<sequence length="160" mass="17918">MHSAFYMLVIVGVFGCLILEVTGNDTEESLADILLRGETLNNETTIELLNGTAIGNETYPVSTVRSMLDLVHPVVAIKAFYEQSRQQIQQWMEKPNSYLMMMSALMGMLTAFVAVLLFCFIYSLCIRCYSQGRKHRISSLANRLDDGNKLIVPKGDSDIV</sequence>
<keyword evidence="1" id="KW-0812">Transmembrane</keyword>
<dbReference type="AlphaFoldDB" id="A0A0B2VII1"/>
<dbReference type="EMBL" id="JPKZ01001575">
    <property type="protein sequence ID" value="KHN81209.1"/>
    <property type="molecule type" value="Genomic_DNA"/>
</dbReference>
<protein>
    <submittedName>
        <fullName evidence="3">Uncharacterized protein</fullName>
    </submittedName>
</protein>
<reference evidence="3 5" key="1">
    <citation type="submission" date="2014-11" db="EMBL/GenBank/DDBJ databases">
        <title>Genetic blueprint of the zoonotic pathogen Toxocara canis.</title>
        <authorList>
            <person name="Zhu X.-Q."/>
            <person name="Korhonen P.K."/>
            <person name="Cai H."/>
            <person name="Young N.D."/>
            <person name="Nejsum P."/>
            <person name="von Samson-Himmelstjerna G."/>
            <person name="Boag P.R."/>
            <person name="Tan P."/>
            <person name="Li Q."/>
            <person name="Min J."/>
            <person name="Yang Y."/>
            <person name="Wang X."/>
            <person name="Fang X."/>
            <person name="Hall R.S."/>
            <person name="Hofmann A."/>
            <person name="Sternberg P.W."/>
            <person name="Jex A.R."/>
            <person name="Gasser R.B."/>
        </authorList>
    </citation>
    <scope>NUCLEOTIDE SEQUENCE [LARGE SCALE GENOMIC DNA]</scope>
    <source>
        <strain evidence="3">PN_DK_2014</strain>
    </source>
</reference>
<evidence type="ECO:0000256" key="2">
    <source>
        <dbReference type="SAM" id="SignalP"/>
    </source>
</evidence>
<dbReference type="Proteomes" id="UP000031036">
    <property type="component" value="Unassembled WGS sequence"/>
</dbReference>
<keyword evidence="1" id="KW-0472">Membrane</keyword>